<feature type="coiled-coil region" evidence="1">
    <location>
        <begin position="27"/>
        <end position="86"/>
    </location>
</feature>
<keyword evidence="1" id="KW-0175">Coiled coil</keyword>
<sequence length="223" mass="27007">MPFYDDDFYDEPSEFDQQVDEFKQSLMKSVRDEYKAEMDRLRKENAELQDVKRRKDEIEREHCHALNQFESDKLNLENRLKRMRLTELLGENLLIGWFPSSQDNKKPKCDKCDEQRRIHFKTPSGKPADEWCECAKSVRSYKPEEIECYQFYQSKNSWGGKYPTVSRYYQRKEDREYDSFEACKTPYGGEPFEEVTYWRVVFDSQEECQKYCDWLTAKEAEKQ</sequence>
<gene>
    <name evidence="2" type="ORF">J41TS12_50490</name>
</gene>
<accession>A0A919Y0V3</accession>
<evidence type="ECO:0000313" key="2">
    <source>
        <dbReference type="EMBL" id="GIO40188.1"/>
    </source>
</evidence>
<reference evidence="2 3" key="1">
    <citation type="submission" date="2021-03" db="EMBL/GenBank/DDBJ databases">
        <title>Antimicrobial resistance genes in bacteria isolated from Japanese honey, and their potential for conferring macrolide and lincosamide resistance in the American foulbrood pathogen Paenibacillus larvae.</title>
        <authorList>
            <person name="Okamoto M."/>
            <person name="Kumagai M."/>
            <person name="Kanamori H."/>
            <person name="Takamatsu D."/>
        </authorList>
    </citation>
    <scope>NUCLEOTIDE SEQUENCE [LARGE SCALE GENOMIC DNA]</scope>
    <source>
        <strain evidence="2 3">J41TS12</strain>
    </source>
</reference>
<dbReference type="Proteomes" id="UP000681162">
    <property type="component" value="Unassembled WGS sequence"/>
</dbReference>
<evidence type="ECO:0000313" key="3">
    <source>
        <dbReference type="Proteomes" id="UP000681162"/>
    </source>
</evidence>
<name>A0A919Y0V3_9BACL</name>
<dbReference type="EMBL" id="BORR01000038">
    <property type="protein sequence ID" value="GIO40188.1"/>
    <property type="molecule type" value="Genomic_DNA"/>
</dbReference>
<dbReference type="AlphaFoldDB" id="A0A919Y0V3"/>
<dbReference type="RefSeq" id="WP_212944367.1">
    <property type="nucleotide sequence ID" value="NZ_BORR01000038.1"/>
</dbReference>
<keyword evidence="3" id="KW-1185">Reference proteome</keyword>
<protein>
    <submittedName>
        <fullName evidence="2">Uncharacterized protein</fullName>
    </submittedName>
</protein>
<evidence type="ECO:0000256" key="1">
    <source>
        <dbReference type="SAM" id="Coils"/>
    </source>
</evidence>
<proteinExistence type="predicted"/>
<organism evidence="2 3">
    <name type="scientific">Paenibacillus antibioticophila</name>
    <dbReference type="NCBI Taxonomy" id="1274374"/>
    <lineage>
        <taxon>Bacteria</taxon>
        <taxon>Bacillati</taxon>
        <taxon>Bacillota</taxon>
        <taxon>Bacilli</taxon>
        <taxon>Bacillales</taxon>
        <taxon>Paenibacillaceae</taxon>
        <taxon>Paenibacillus</taxon>
    </lineage>
</organism>
<comment type="caution">
    <text evidence="2">The sequence shown here is derived from an EMBL/GenBank/DDBJ whole genome shotgun (WGS) entry which is preliminary data.</text>
</comment>